<feature type="compositionally biased region" description="Basic residues" evidence="1">
    <location>
        <begin position="47"/>
        <end position="58"/>
    </location>
</feature>
<gene>
    <name evidence="3" type="ORF">AF333_07095</name>
    <name evidence="4" type="ORF">SAMN04487909_10626</name>
</gene>
<evidence type="ECO:0000256" key="1">
    <source>
        <dbReference type="SAM" id="MobiDB-lite"/>
    </source>
</evidence>
<dbReference type="PATRIC" id="fig|47500.8.peg.6060"/>
<keyword evidence="2" id="KW-0472">Membrane</keyword>
<protein>
    <submittedName>
        <fullName evidence="3">Uncharacterized protein</fullName>
    </submittedName>
</protein>
<dbReference type="Proteomes" id="UP000182836">
    <property type="component" value="Unassembled WGS sequence"/>
</dbReference>
<evidence type="ECO:0000313" key="5">
    <source>
        <dbReference type="Proteomes" id="UP000037269"/>
    </source>
</evidence>
<name>A0A0D1YBS6_ANEMI</name>
<feature type="region of interest" description="Disordered" evidence="1">
    <location>
        <begin position="37"/>
        <end position="65"/>
    </location>
</feature>
<dbReference type="OrthoDB" id="9965321at2"/>
<dbReference type="RefSeq" id="WP_043065468.1">
    <property type="nucleotide sequence ID" value="NZ_BJOA01000018.1"/>
</dbReference>
<feature type="transmembrane region" description="Helical" evidence="2">
    <location>
        <begin position="6"/>
        <end position="28"/>
    </location>
</feature>
<dbReference type="Proteomes" id="UP000037269">
    <property type="component" value="Unassembled WGS sequence"/>
</dbReference>
<evidence type="ECO:0000313" key="6">
    <source>
        <dbReference type="Proteomes" id="UP000182836"/>
    </source>
</evidence>
<organism evidence="3 5">
    <name type="scientific">Aneurinibacillus migulanus</name>
    <name type="common">Bacillus migulanus</name>
    <dbReference type="NCBI Taxonomy" id="47500"/>
    <lineage>
        <taxon>Bacteria</taxon>
        <taxon>Bacillati</taxon>
        <taxon>Bacillota</taxon>
        <taxon>Bacilli</taxon>
        <taxon>Bacillales</taxon>
        <taxon>Paenibacillaceae</taxon>
        <taxon>Aneurinibacillus group</taxon>
        <taxon>Aneurinibacillus</taxon>
    </lineage>
</organism>
<evidence type="ECO:0000313" key="3">
    <source>
        <dbReference type="EMBL" id="KON95279.1"/>
    </source>
</evidence>
<dbReference type="EMBL" id="FNED01000006">
    <property type="protein sequence ID" value="SDI64628.1"/>
    <property type="molecule type" value="Genomic_DNA"/>
</dbReference>
<dbReference type="GeneID" id="42304964"/>
<keyword evidence="2" id="KW-1133">Transmembrane helix</keyword>
<accession>A0A0D1YBS6</accession>
<keyword evidence="5" id="KW-1185">Reference proteome</keyword>
<evidence type="ECO:0000313" key="4">
    <source>
        <dbReference type="EMBL" id="SDI64628.1"/>
    </source>
</evidence>
<reference evidence="3 5" key="1">
    <citation type="submission" date="2015-07" db="EMBL/GenBank/DDBJ databases">
        <title>Fjat-14205 dsm 2895.</title>
        <authorList>
            <person name="Liu B."/>
            <person name="Wang J."/>
            <person name="Zhu Y."/>
            <person name="Liu G."/>
            <person name="Chen Q."/>
            <person name="Chen Z."/>
            <person name="Lan J."/>
            <person name="Che J."/>
            <person name="Ge C."/>
            <person name="Shi H."/>
            <person name="Pan Z."/>
            <person name="Liu X."/>
        </authorList>
    </citation>
    <scope>NUCLEOTIDE SEQUENCE [LARGE SCALE GENOMIC DNA]</scope>
    <source>
        <strain evidence="3 5">DSM 2895</strain>
    </source>
</reference>
<dbReference type="EMBL" id="LGUG01000004">
    <property type="protein sequence ID" value="KON95279.1"/>
    <property type="molecule type" value="Genomic_DNA"/>
</dbReference>
<dbReference type="AlphaFoldDB" id="A0A0D1YBS6"/>
<reference evidence="4 6" key="2">
    <citation type="submission" date="2016-10" db="EMBL/GenBank/DDBJ databases">
        <authorList>
            <person name="de Groot N.N."/>
        </authorList>
    </citation>
    <scope>NUCLEOTIDE SEQUENCE [LARGE SCALE GENOMIC DNA]</scope>
    <source>
        <strain evidence="4 6">DSM 2895</strain>
    </source>
</reference>
<evidence type="ECO:0000256" key="2">
    <source>
        <dbReference type="SAM" id="Phobius"/>
    </source>
</evidence>
<sequence>MIKILLGGIVIVLLIILVFGLLIVAGLAKGARKLMGRGRGDFSSRSYGHHHYKKHKRSSMSFFSS</sequence>
<proteinExistence type="predicted"/>
<keyword evidence="2" id="KW-0812">Transmembrane</keyword>